<organism evidence="2 3">
    <name type="scientific">Cymbomonas tetramitiformis</name>
    <dbReference type="NCBI Taxonomy" id="36881"/>
    <lineage>
        <taxon>Eukaryota</taxon>
        <taxon>Viridiplantae</taxon>
        <taxon>Chlorophyta</taxon>
        <taxon>Pyramimonadophyceae</taxon>
        <taxon>Pyramimonadales</taxon>
        <taxon>Pyramimonadaceae</taxon>
        <taxon>Cymbomonas</taxon>
    </lineage>
</organism>
<proteinExistence type="predicted"/>
<dbReference type="EMBL" id="LGRX02032410">
    <property type="protein sequence ID" value="KAK3244018.1"/>
    <property type="molecule type" value="Genomic_DNA"/>
</dbReference>
<accession>A0AAE0BWA6</accession>
<sequence>MEPLTSLPEIATPPSKRSSDSPRISHSTRLPQLKETPGTGAKEAGATFRRRNIRQESSAIQRKPSLKVSRKAVFNGNPLLDKLKPVDAPADGHEHVALEPLDASLAHPNWNAKYQAIVRCLFTGRSKVEFLTLYAGHNGSLILLVLPSGENSSTASSHVPYLVYLDTYETMAVLTAPQELANLHLASPCGKIARYSSCPLTNKAPMKRASLAASTSISALDRYATALLRAIFLGWGYNLSERPQVLLAV</sequence>
<gene>
    <name evidence="2" type="ORF">CYMTET_46356</name>
</gene>
<name>A0AAE0BWA6_9CHLO</name>
<feature type="compositionally biased region" description="Polar residues" evidence="1">
    <location>
        <begin position="21"/>
        <end position="30"/>
    </location>
</feature>
<dbReference type="Proteomes" id="UP001190700">
    <property type="component" value="Unassembled WGS sequence"/>
</dbReference>
<keyword evidence="3" id="KW-1185">Reference proteome</keyword>
<comment type="caution">
    <text evidence="2">The sequence shown here is derived from an EMBL/GenBank/DDBJ whole genome shotgun (WGS) entry which is preliminary data.</text>
</comment>
<evidence type="ECO:0000313" key="3">
    <source>
        <dbReference type="Proteomes" id="UP001190700"/>
    </source>
</evidence>
<protein>
    <submittedName>
        <fullName evidence="2">Uncharacterized protein</fullName>
    </submittedName>
</protein>
<feature type="region of interest" description="Disordered" evidence="1">
    <location>
        <begin position="1"/>
        <end position="48"/>
    </location>
</feature>
<evidence type="ECO:0000256" key="1">
    <source>
        <dbReference type="SAM" id="MobiDB-lite"/>
    </source>
</evidence>
<dbReference type="AlphaFoldDB" id="A0AAE0BWA6"/>
<reference evidence="2 3" key="1">
    <citation type="journal article" date="2015" name="Genome Biol. Evol.">
        <title>Comparative Genomics of a Bacterivorous Green Alga Reveals Evolutionary Causalities and Consequences of Phago-Mixotrophic Mode of Nutrition.</title>
        <authorList>
            <person name="Burns J.A."/>
            <person name="Paasch A."/>
            <person name="Narechania A."/>
            <person name="Kim E."/>
        </authorList>
    </citation>
    <scope>NUCLEOTIDE SEQUENCE [LARGE SCALE GENOMIC DNA]</scope>
    <source>
        <strain evidence="2 3">PLY_AMNH</strain>
    </source>
</reference>
<evidence type="ECO:0000313" key="2">
    <source>
        <dbReference type="EMBL" id="KAK3244018.1"/>
    </source>
</evidence>